<feature type="coiled-coil region" evidence="1">
    <location>
        <begin position="67"/>
        <end position="94"/>
    </location>
</feature>
<evidence type="ECO:0000256" key="1">
    <source>
        <dbReference type="SAM" id="Coils"/>
    </source>
</evidence>
<accession>A0A395XY15</accession>
<feature type="compositionally biased region" description="Polar residues" evidence="2">
    <location>
        <begin position="1"/>
        <end position="21"/>
    </location>
</feature>
<reference evidence="3 4" key="1">
    <citation type="submission" date="2018-08" db="EMBL/GenBank/DDBJ databases">
        <title>A genome reference for cultivated species of the human gut microbiota.</title>
        <authorList>
            <person name="Zou Y."/>
            <person name="Xue W."/>
            <person name="Luo G."/>
        </authorList>
    </citation>
    <scope>NUCLEOTIDE SEQUENCE [LARGE SCALE GENOMIC DNA]</scope>
    <source>
        <strain evidence="3 4">AF11-12</strain>
    </source>
</reference>
<evidence type="ECO:0000313" key="3">
    <source>
        <dbReference type="EMBL" id="RGW62668.1"/>
    </source>
</evidence>
<proteinExistence type="predicted"/>
<name>A0A395XY15_BIFLN</name>
<sequence length="231" mass="25718">MTDQEPGAQLTQSYESQSYAPQESKRPEIATVAFGGYRTEDVDRLVDQYEERMAGYRRSLARQIAIADNLRNLNTRLTAQLEAACRERDELRHRAESPFEAAGKAAQDLVDNARNTARDTIAEARAQAKGILDEANAKAGDVVASAKQTADGLAEEHKREHDKAMADLAEQRDALKTEHAKAMADIETRRKDAQTAIAERERRAGELEQRARGTVDAIRETLKNAIRTLDD</sequence>
<evidence type="ECO:0008006" key="5">
    <source>
        <dbReference type="Google" id="ProtNLM"/>
    </source>
</evidence>
<dbReference type="Proteomes" id="UP000265775">
    <property type="component" value="Unassembled WGS sequence"/>
</dbReference>
<evidence type="ECO:0000313" key="4">
    <source>
        <dbReference type="Proteomes" id="UP000265775"/>
    </source>
</evidence>
<gene>
    <name evidence="3" type="ORF">DWV59_12070</name>
</gene>
<protein>
    <recommendedName>
        <fullName evidence="5">Cell division protein</fullName>
    </recommendedName>
</protein>
<organism evidence="3 4">
    <name type="scientific">Bifidobacterium longum</name>
    <dbReference type="NCBI Taxonomy" id="216816"/>
    <lineage>
        <taxon>Bacteria</taxon>
        <taxon>Bacillati</taxon>
        <taxon>Actinomycetota</taxon>
        <taxon>Actinomycetes</taxon>
        <taxon>Bifidobacteriales</taxon>
        <taxon>Bifidobacteriaceae</taxon>
        <taxon>Bifidobacterium</taxon>
    </lineage>
</organism>
<comment type="caution">
    <text evidence="3">The sequence shown here is derived from an EMBL/GenBank/DDBJ whole genome shotgun (WGS) entry which is preliminary data.</text>
</comment>
<dbReference type="EMBL" id="QSAR01000027">
    <property type="protein sequence ID" value="RGW62668.1"/>
    <property type="molecule type" value="Genomic_DNA"/>
</dbReference>
<dbReference type="RefSeq" id="WP_117761322.1">
    <property type="nucleotide sequence ID" value="NZ_QSAM01000013.1"/>
</dbReference>
<dbReference type="Gene3D" id="1.20.120.20">
    <property type="entry name" value="Apolipoprotein"/>
    <property type="match status" value="1"/>
</dbReference>
<evidence type="ECO:0000256" key="2">
    <source>
        <dbReference type="SAM" id="MobiDB-lite"/>
    </source>
</evidence>
<keyword evidence="1" id="KW-0175">Coiled coil</keyword>
<dbReference type="AlphaFoldDB" id="A0A395XY15"/>
<feature type="region of interest" description="Disordered" evidence="2">
    <location>
        <begin position="1"/>
        <end position="27"/>
    </location>
</feature>
<feature type="coiled-coil region" evidence="1">
    <location>
        <begin position="154"/>
        <end position="210"/>
    </location>
</feature>